<keyword evidence="3 9" id="KW-1003">Cell membrane</keyword>
<feature type="transmembrane region" description="Helical" evidence="9">
    <location>
        <begin position="30"/>
        <end position="51"/>
    </location>
</feature>
<dbReference type="Proteomes" id="UP000233398">
    <property type="component" value="Unassembled WGS sequence"/>
</dbReference>
<comment type="similarity">
    <text evidence="9">Belongs to the SecE/SEC61-gamma family.</text>
</comment>
<gene>
    <name evidence="9 10" type="primary">secE</name>
    <name evidence="10" type="ORF">CWD77_07670</name>
</gene>
<keyword evidence="2 9" id="KW-0813">Transport</keyword>
<keyword evidence="11" id="KW-1185">Reference proteome</keyword>
<dbReference type="EMBL" id="PISP01000001">
    <property type="protein sequence ID" value="PKD45310.1"/>
    <property type="molecule type" value="Genomic_DNA"/>
</dbReference>
<dbReference type="GO" id="GO:0005886">
    <property type="term" value="C:plasma membrane"/>
    <property type="evidence" value="ECO:0007669"/>
    <property type="project" value="UniProtKB-SubCell"/>
</dbReference>
<organism evidence="10 11">
    <name type="scientific">Rhodohalobacter barkolensis</name>
    <dbReference type="NCBI Taxonomy" id="2053187"/>
    <lineage>
        <taxon>Bacteria</taxon>
        <taxon>Pseudomonadati</taxon>
        <taxon>Balneolota</taxon>
        <taxon>Balneolia</taxon>
        <taxon>Balneolales</taxon>
        <taxon>Balneolaceae</taxon>
        <taxon>Rhodohalobacter</taxon>
    </lineage>
</organism>
<evidence type="ECO:0000256" key="3">
    <source>
        <dbReference type="ARBA" id="ARBA00022475"/>
    </source>
</evidence>
<dbReference type="GO" id="GO:0065002">
    <property type="term" value="P:intracellular protein transmembrane transport"/>
    <property type="evidence" value="ECO:0007669"/>
    <property type="project" value="UniProtKB-UniRule"/>
</dbReference>
<dbReference type="GO" id="GO:0006605">
    <property type="term" value="P:protein targeting"/>
    <property type="evidence" value="ECO:0007669"/>
    <property type="project" value="UniProtKB-UniRule"/>
</dbReference>
<dbReference type="NCBIfam" id="TIGR00964">
    <property type="entry name" value="secE_bact"/>
    <property type="match status" value="1"/>
</dbReference>
<sequence>MEKIKDFIEGVRKEMAKVTWPTQQELIDNTIIVVVFTIVISLFIFGVDQVYSTILEAIYR</sequence>
<dbReference type="GO" id="GO:0043952">
    <property type="term" value="P:protein transport by the Sec complex"/>
    <property type="evidence" value="ECO:0007669"/>
    <property type="project" value="UniProtKB-UniRule"/>
</dbReference>
<keyword evidence="5 9" id="KW-0653">Protein transport</keyword>
<comment type="function">
    <text evidence="9">Essential subunit of the Sec protein translocation channel SecYEG. Clamps together the 2 halves of SecY. May contact the channel plug during translocation.</text>
</comment>
<reference evidence="10 11" key="1">
    <citation type="submission" date="2017-11" db="EMBL/GenBank/DDBJ databases">
        <title>Rhodohalobacter 15182 sp. nov., isolated from a salt lake.</title>
        <authorList>
            <person name="Han S."/>
        </authorList>
    </citation>
    <scope>NUCLEOTIDE SEQUENCE [LARGE SCALE GENOMIC DNA]</scope>
    <source>
        <strain evidence="10 11">15182</strain>
    </source>
</reference>
<proteinExistence type="inferred from homology"/>
<dbReference type="InterPro" id="IPR038379">
    <property type="entry name" value="SecE_sf"/>
</dbReference>
<dbReference type="AlphaFoldDB" id="A0A2N0VM94"/>
<evidence type="ECO:0000313" key="10">
    <source>
        <dbReference type="EMBL" id="PKD45310.1"/>
    </source>
</evidence>
<dbReference type="HAMAP" id="MF_00422">
    <property type="entry name" value="SecE"/>
    <property type="match status" value="1"/>
</dbReference>
<dbReference type="GO" id="GO:0009306">
    <property type="term" value="P:protein secretion"/>
    <property type="evidence" value="ECO:0007669"/>
    <property type="project" value="UniProtKB-UniRule"/>
</dbReference>
<evidence type="ECO:0000256" key="7">
    <source>
        <dbReference type="ARBA" id="ARBA00023010"/>
    </source>
</evidence>
<dbReference type="PANTHER" id="PTHR33910:SF1">
    <property type="entry name" value="PROTEIN TRANSLOCASE SUBUNIT SECE"/>
    <property type="match status" value="1"/>
</dbReference>
<evidence type="ECO:0000256" key="1">
    <source>
        <dbReference type="ARBA" id="ARBA00004370"/>
    </source>
</evidence>
<protein>
    <recommendedName>
        <fullName evidence="9">Protein translocase subunit SecE</fullName>
    </recommendedName>
</protein>
<comment type="caution">
    <text evidence="10">The sequence shown here is derived from an EMBL/GenBank/DDBJ whole genome shotgun (WGS) entry which is preliminary data.</text>
</comment>
<dbReference type="PANTHER" id="PTHR33910">
    <property type="entry name" value="PROTEIN TRANSLOCASE SUBUNIT SECE"/>
    <property type="match status" value="1"/>
</dbReference>
<keyword evidence="8 9" id="KW-0472">Membrane</keyword>
<dbReference type="Pfam" id="PF00584">
    <property type="entry name" value="SecE"/>
    <property type="match status" value="1"/>
</dbReference>
<evidence type="ECO:0000256" key="6">
    <source>
        <dbReference type="ARBA" id="ARBA00022989"/>
    </source>
</evidence>
<dbReference type="PROSITE" id="PS01067">
    <property type="entry name" value="SECE_SEC61G"/>
    <property type="match status" value="1"/>
</dbReference>
<accession>A0A2N0VM94</accession>
<dbReference type="GO" id="GO:0008320">
    <property type="term" value="F:protein transmembrane transporter activity"/>
    <property type="evidence" value="ECO:0007669"/>
    <property type="project" value="UniProtKB-UniRule"/>
</dbReference>
<dbReference type="InterPro" id="IPR005807">
    <property type="entry name" value="SecE_bac"/>
</dbReference>
<keyword evidence="4 9" id="KW-0812">Transmembrane</keyword>
<evidence type="ECO:0000256" key="2">
    <source>
        <dbReference type="ARBA" id="ARBA00022448"/>
    </source>
</evidence>
<evidence type="ECO:0000256" key="5">
    <source>
        <dbReference type="ARBA" id="ARBA00022927"/>
    </source>
</evidence>
<dbReference type="Gene3D" id="1.20.5.1030">
    <property type="entry name" value="Preprotein translocase secy subunit"/>
    <property type="match status" value="1"/>
</dbReference>
<comment type="subcellular location">
    <subcellularLocation>
        <location evidence="9">Cell membrane</location>
        <topology evidence="9">Single-pass membrane protein</topology>
    </subcellularLocation>
    <subcellularLocation>
        <location evidence="1">Membrane</location>
    </subcellularLocation>
</comment>
<evidence type="ECO:0000256" key="8">
    <source>
        <dbReference type="ARBA" id="ARBA00023136"/>
    </source>
</evidence>
<evidence type="ECO:0000256" key="9">
    <source>
        <dbReference type="HAMAP-Rule" id="MF_00422"/>
    </source>
</evidence>
<evidence type="ECO:0000313" key="11">
    <source>
        <dbReference type="Proteomes" id="UP000233398"/>
    </source>
</evidence>
<dbReference type="InterPro" id="IPR001901">
    <property type="entry name" value="Translocase_SecE/Sec61-g"/>
</dbReference>
<keyword evidence="7 9" id="KW-0811">Translocation</keyword>
<dbReference type="RefSeq" id="WP_101072882.1">
    <property type="nucleotide sequence ID" value="NZ_PISP01000001.1"/>
</dbReference>
<comment type="subunit">
    <text evidence="9">Component of the Sec protein translocase complex. Heterotrimer consisting of SecY, SecE and SecG subunits. The heterotrimers can form oligomers, although 1 heterotrimer is thought to be able to translocate proteins. Interacts with the ribosome. Interacts with SecDF, and other proteins may be involved. Interacts with SecA.</text>
</comment>
<keyword evidence="6 9" id="KW-1133">Transmembrane helix</keyword>
<name>A0A2N0VM94_9BACT</name>
<evidence type="ECO:0000256" key="4">
    <source>
        <dbReference type="ARBA" id="ARBA00022692"/>
    </source>
</evidence>